<gene>
    <name evidence="1" type="ORF">MTO99_04100</name>
</gene>
<dbReference type="RefSeq" id="WP_243557176.1">
    <property type="nucleotide sequence ID" value="NZ_CP094528.1"/>
</dbReference>
<sequence>MAAGVDLVDMLFEDRFAGPPVDADLARELVDGRRTFQAREVRAGVRPPMDMWEKRMCSNSWTG</sequence>
<dbReference type="EMBL" id="CP094528">
    <property type="protein sequence ID" value="UOE44971.1"/>
    <property type="molecule type" value="Genomic_DNA"/>
</dbReference>
<protein>
    <submittedName>
        <fullName evidence="1">Uncharacterized protein</fullName>
    </submittedName>
</protein>
<evidence type="ECO:0000313" key="1">
    <source>
        <dbReference type="EMBL" id="UOE44971.1"/>
    </source>
</evidence>
<name>A0ABY4C482_9MICO</name>
<proteinExistence type="predicted"/>
<dbReference type="Proteomes" id="UP000832097">
    <property type="component" value="Chromosome"/>
</dbReference>
<evidence type="ECO:0000313" key="2">
    <source>
        <dbReference type="Proteomes" id="UP000832097"/>
    </source>
</evidence>
<accession>A0ABY4C482</accession>
<keyword evidence="2" id="KW-1185">Reference proteome</keyword>
<organism evidence="1 2">
    <name type="scientific">Agromyces larvae</name>
    <dbReference type="NCBI Taxonomy" id="2929802"/>
    <lineage>
        <taxon>Bacteria</taxon>
        <taxon>Bacillati</taxon>
        <taxon>Actinomycetota</taxon>
        <taxon>Actinomycetes</taxon>
        <taxon>Micrococcales</taxon>
        <taxon>Microbacteriaceae</taxon>
        <taxon>Agromyces</taxon>
    </lineage>
</organism>
<reference evidence="1 2" key="1">
    <citation type="submission" date="2022-03" db="EMBL/GenBank/DDBJ databases">
        <title>Mucilaginibacter sp. isolated from the gut of Protaetia brevitarsis seulensis larvae.</title>
        <authorList>
            <person name="Won M."/>
            <person name="Kim S.-J."/>
            <person name="Kwon S.-W."/>
        </authorList>
    </citation>
    <scope>NUCLEOTIDE SEQUENCE [LARGE SCALE GENOMIC DNA]</scope>
    <source>
        <strain evidence="1 2">CFWR-12</strain>
    </source>
</reference>